<organism evidence="1 2">
    <name type="scientific">Pontibacter akesuensis</name>
    <dbReference type="NCBI Taxonomy" id="388950"/>
    <lineage>
        <taxon>Bacteria</taxon>
        <taxon>Pseudomonadati</taxon>
        <taxon>Bacteroidota</taxon>
        <taxon>Cytophagia</taxon>
        <taxon>Cytophagales</taxon>
        <taxon>Hymenobacteraceae</taxon>
        <taxon>Pontibacter</taxon>
    </lineage>
</organism>
<evidence type="ECO:0000313" key="2">
    <source>
        <dbReference type="Proteomes" id="UP000182491"/>
    </source>
</evidence>
<sequence length="74" mass="8642">MTMPEASMYKNYCAVLWEHDIRFANKLLVMDSVPEASFEEFFSQQNFWLSVLAFDSGHIIAPNFFGMNISHNFK</sequence>
<proteinExistence type="predicted"/>
<accession>A0A1I7JC71</accession>
<name>A0A1I7JC71_9BACT</name>
<dbReference type="Proteomes" id="UP000182491">
    <property type="component" value="Unassembled WGS sequence"/>
</dbReference>
<reference evidence="2" key="1">
    <citation type="submission" date="2016-10" db="EMBL/GenBank/DDBJ databases">
        <authorList>
            <person name="Varghese N."/>
        </authorList>
    </citation>
    <scope>NUCLEOTIDE SEQUENCE [LARGE SCALE GENOMIC DNA]</scope>
    <source>
        <strain evidence="2">DSM 18820</strain>
    </source>
</reference>
<dbReference type="STRING" id="388950.GCA_001611675_02361"/>
<dbReference type="AlphaFoldDB" id="A0A1I7JC71"/>
<keyword evidence="2" id="KW-1185">Reference proteome</keyword>
<evidence type="ECO:0000313" key="1">
    <source>
        <dbReference type="EMBL" id="SFU82766.1"/>
    </source>
</evidence>
<gene>
    <name evidence="1" type="ORF">SAMN04487941_2704</name>
</gene>
<protein>
    <submittedName>
        <fullName evidence="1">Uncharacterized protein</fullName>
    </submittedName>
</protein>
<dbReference type="EMBL" id="FPCA01000003">
    <property type="protein sequence ID" value="SFU82766.1"/>
    <property type="molecule type" value="Genomic_DNA"/>
</dbReference>